<dbReference type="PANTHER" id="PTHR36124">
    <property type="match status" value="1"/>
</dbReference>
<protein>
    <recommendedName>
        <fullName evidence="1">ER-bound oxygenase mpaB/mpaB'/Rubber oxygenase catalytic domain-containing protein</fullName>
    </recommendedName>
</protein>
<dbReference type="PANTHER" id="PTHR36124:SF1">
    <property type="entry name" value="ER-BOUND OXYGENASE MPAB_MPAB'_RUBBER OXYGENASE CATALYTIC DOMAIN-CONTAINING PROTEIN"/>
    <property type="match status" value="1"/>
</dbReference>
<dbReference type="OrthoDB" id="836517at2"/>
<dbReference type="Pfam" id="PF09995">
    <property type="entry name" value="MPAB_Lcp_cat"/>
    <property type="match status" value="1"/>
</dbReference>
<dbReference type="eggNOG" id="COG3662">
    <property type="taxonomic scope" value="Bacteria"/>
</dbReference>
<dbReference type="RefSeq" id="WP_045464172.1">
    <property type="nucleotide sequence ID" value="NZ_BBLT01000005.1"/>
</dbReference>
<feature type="domain" description="ER-bound oxygenase mpaB/mpaB'/Rubber oxygenase catalytic" evidence="1">
    <location>
        <begin position="60"/>
        <end position="228"/>
    </location>
</feature>
<dbReference type="STRING" id="153721.MYP_2687"/>
<dbReference type="EMBL" id="BBLT01000005">
    <property type="protein sequence ID" value="GAL85458.1"/>
    <property type="molecule type" value="Genomic_DNA"/>
</dbReference>
<organism evidence="2 3">
    <name type="scientific">Sporocytophaga myxococcoides</name>
    <dbReference type="NCBI Taxonomy" id="153721"/>
    <lineage>
        <taxon>Bacteria</taxon>
        <taxon>Pseudomonadati</taxon>
        <taxon>Bacteroidota</taxon>
        <taxon>Cytophagia</taxon>
        <taxon>Cytophagales</taxon>
        <taxon>Cytophagaceae</taxon>
        <taxon>Sporocytophaga</taxon>
    </lineage>
</organism>
<name>A0A098LH12_9BACT</name>
<dbReference type="InterPro" id="IPR046366">
    <property type="entry name" value="MPAB"/>
</dbReference>
<comment type="caution">
    <text evidence="2">The sequence shown here is derived from an EMBL/GenBank/DDBJ whole genome shotgun (WGS) entry which is preliminary data.</text>
</comment>
<sequence length="292" mass="34240">MNRKKILRQILNLDPIRDHLKIVHLNSFYDFPWDNTRALEFALFRTFAIPAIGNLLYHTGEFEYRTQKRYDDTDLLLSEIIEHGYDSERGKAALARVNGMHGRFKISNEDMRYVLSTFVMEPYRWNQRFGYRKATNQENIAGHKIWYEIGVRMGIKDIPETFGAMLEMNIAYERANFGYTEGGRKVADATVNLMLGWFFPKFMWGMCRPFMYALMDEPLLNALRLKKPSPVIVGLVNAGMNLRKFVLKFMPARRKPVLRTRRTVDSYPKGYTIDELGVHYKNQTKADKVINQ</sequence>
<gene>
    <name evidence="2" type="ORF">MYP_2687</name>
</gene>
<dbReference type="GO" id="GO:0016491">
    <property type="term" value="F:oxidoreductase activity"/>
    <property type="evidence" value="ECO:0007669"/>
    <property type="project" value="InterPro"/>
</dbReference>
<keyword evidence="3" id="KW-1185">Reference proteome</keyword>
<reference evidence="2 3" key="1">
    <citation type="submission" date="2014-09" db="EMBL/GenBank/DDBJ databases">
        <title>Sporocytophaga myxococcoides PG-01 genome sequencing.</title>
        <authorList>
            <person name="Liu L."/>
            <person name="Gao P.J."/>
            <person name="Chen G.J."/>
            <person name="Wang L.S."/>
        </authorList>
    </citation>
    <scope>NUCLEOTIDE SEQUENCE [LARGE SCALE GENOMIC DNA]</scope>
    <source>
        <strain evidence="2 3">PG-01</strain>
    </source>
</reference>
<accession>A0A098LH12</accession>
<dbReference type="AlphaFoldDB" id="A0A098LH12"/>
<dbReference type="Proteomes" id="UP000030185">
    <property type="component" value="Unassembled WGS sequence"/>
</dbReference>
<evidence type="ECO:0000259" key="1">
    <source>
        <dbReference type="Pfam" id="PF09995"/>
    </source>
</evidence>
<dbReference type="InterPro" id="IPR018713">
    <property type="entry name" value="MPAB/Lcp_cat_dom"/>
</dbReference>
<evidence type="ECO:0000313" key="2">
    <source>
        <dbReference type="EMBL" id="GAL85458.1"/>
    </source>
</evidence>
<proteinExistence type="predicted"/>
<evidence type="ECO:0000313" key="3">
    <source>
        <dbReference type="Proteomes" id="UP000030185"/>
    </source>
</evidence>